<dbReference type="AlphaFoldDB" id="A0A496H4Q2"/>
<dbReference type="InterPro" id="IPR050713">
    <property type="entry name" value="RTP_Phos/Ushers"/>
</dbReference>
<organism evidence="3 4">
    <name type="scientific">Helicobacter pylori</name>
    <name type="common">Campylobacter pylori</name>
    <dbReference type="NCBI Taxonomy" id="210"/>
    <lineage>
        <taxon>Bacteria</taxon>
        <taxon>Pseudomonadati</taxon>
        <taxon>Campylobacterota</taxon>
        <taxon>Epsilonproteobacteria</taxon>
        <taxon>Campylobacterales</taxon>
        <taxon>Helicobacteraceae</taxon>
        <taxon>Helicobacter</taxon>
    </lineage>
</organism>
<dbReference type="PROSITE" id="PS51257">
    <property type="entry name" value="PROKAR_LIPOPROTEIN"/>
    <property type="match status" value="1"/>
</dbReference>
<dbReference type="PANTHER" id="PTHR46957">
    <property type="entry name" value="CYTOKINE RECEPTOR"/>
    <property type="match status" value="1"/>
</dbReference>
<feature type="domain" description="Fibronectin type-III" evidence="2">
    <location>
        <begin position="142"/>
        <end position="236"/>
    </location>
</feature>
<reference evidence="3 4" key="1">
    <citation type="submission" date="2018-04" db="EMBL/GenBank/DDBJ databases">
        <title>Complete genome sequences of Helicobacter pylori.</title>
        <authorList>
            <person name="Palau M."/>
            <person name="Minana-Galbis D."/>
        </authorList>
    </citation>
    <scope>NUCLEOTIDE SEQUENCE [LARGE SCALE GENOMIC DNA]</scope>
    <source>
        <strain evidence="3 4">B712A</strain>
    </source>
</reference>
<dbReference type="GO" id="GO:0016020">
    <property type="term" value="C:membrane"/>
    <property type="evidence" value="ECO:0007669"/>
    <property type="project" value="UniProtKB-SubCell"/>
</dbReference>
<comment type="caution">
    <text evidence="3">The sequence shown here is derived from an EMBL/GenBank/DDBJ whole genome shotgun (WGS) entry which is preliminary data.</text>
</comment>
<dbReference type="CDD" id="cd00063">
    <property type="entry name" value="FN3"/>
    <property type="match status" value="2"/>
</dbReference>
<evidence type="ECO:0000259" key="2">
    <source>
        <dbReference type="PROSITE" id="PS50853"/>
    </source>
</evidence>
<feature type="signal peptide" evidence="1">
    <location>
        <begin position="1"/>
        <end position="21"/>
    </location>
</feature>
<dbReference type="SUPFAM" id="SSF49265">
    <property type="entry name" value="Fibronectin type III"/>
    <property type="match status" value="3"/>
</dbReference>
<feature type="chain" id="PRO_5019793705" description="Fibronectin type-III domain-containing protein" evidence="1">
    <location>
        <begin position="22"/>
        <end position="421"/>
    </location>
</feature>
<protein>
    <recommendedName>
        <fullName evidence="2">Fibronectin type-III domain-containing protein</fullName>
    </recommendedName>
</protein>
<sequence>MRSWMKKKYFTLLLQSSVVLAVFIGCSSARNHTFSALNNQENTDTKLPVVHSIKTINDVSSVGFEWPKIADTYDIDGFILYRLKKDSKLKRIATIKNPYATHYYDEGLETESSYTYQLATYKGDKISNLSDPILVKTSFINPVESVFASLEYPKSVKVFWSPHPNPSVSKYIIQRQNKDGKFLNVGAVKNRLFVEYFDKDKDLEDGKKYRYRVIAENFMGDKSRPSVIVEGKTKDLPKEITNVRVSQNLTRHIELSWDKSTQEDVIAYRIYASNNRNDKYKFIAQTTNTSYVDKIEKDNLTRYYKVVALDKTHLEGALPKEPAMGETADRPEAPIITKGTIQDSSAFIQWENNPSTKIATYAVYRFEATSKTPLRFGNITKNQFVDKDMKVGVAYRYQVVSVDKDGLESHPSKEVRLFLER</sequence>
<dbReference type="InterPro" id="IPR036116">
    <property type="entry name" value="FN3_sf"/>
</dbReference>
<dbReference type="InterPro" id="IPR013783">
    <property type="entry name" value="Ig-like_fold"/>
</dbReference>
<accession>A0A496H4Q2</accession>
<evidence type="ECO:0000313" key="3">
    <source>
        <dbReference type="EMBL" id="RKV30965.1"/>
    </source>
</evidence>
<dbReference type="Gene3D" id="2.60.40.10">
    <property type="entry name" value="Immunoglobulins"/>
    <property type="match status" value="4"/>
</dbReference>
<evidence type="ECO:0000256" key="1">
    <source>
        <dbReference type="SAM" id="SignalP"/>
    </source>
</evidence>
<dbReference type="InterPro" id="IPR003961">
    <property type="entry name" value="FN3_dom"/>
</dbReference>
<dbReference type="PROSITE" id="PS50853">
    <property type="entry name" value="FN3"/>
    <property type="match status" value="2"/>
</dbReference>
<dbReference type="SMART" id="SM00060">
    <property type="entry name" value="FN3"/>
    <property type="match status" value="4"/>
</dbReference>
<feature type="domain" description="Fibronectin type-III" evidence="2">
    <location>
        <begin position="330"/>
        <end position="421"/>
    </location>
</feature>
<gene>
    <name evidence="3" type="ORF">DD751_04415</name>
</gene>
<dbReference type="PANTHER" id="PTHR46957:SF3">
    <property type="entry name" value="CYTOKINE RECEPTOR"/>
    <property type="match status" value="1"/>
</dbReference>
<proteinExistence type="predicted"/>
<dbReference type="Proteomes" id="UP000267086">
    <property type="component" value="Unassembled WGS sequence"/>
</dbReference>
<dbReference type="EMBL" id="QEGO01000010">
    <property type="protein sequence ID" value="RKV30965.1"/>
    <property type="molecule type" value="Genomic_DNA"/>
</dbReference>
<name>A0A496H4Q2_HELPX</name>
<keyword evidence="1" id="KW-0732">Signal</keyword>
<evidence type="ECO:0000313" key="4">
    <source>
        <dbReference type="Proteomes" id="UP000267086"/>
    </source>
</evidence>